<evidence type="ECO:0000313" key="2">
    <source>
        <dbReference type="EMBL" id="VVQ22424.1"/>
    </source>
</evidence>
<dbReference type="OrthoDB" id="5489595at2"/>
<name>A0A5E7VIF6_PSEFL</name>
<protein>
    <submittedName>
        <fullName evidence="2">Uncharacterized protein</fullName>
    </submittedName>
</protein>
<feature type="compositionally biased region" description="Basic and acidic residues" evidence="1">
    <location>
        <begin position="46"/>
        <end position="61"/>
    </location>
</feature>
<evidence type="ECO:0000313" key="3">
    <source>
        <dbReference type="Proteomes" id="UP000381378"/>
    </source>
</evidence>
<feature type="region of interest" description="Disordered" evidence="1">
    <location>
        <begin position="1"/>
        <end position="69"/>
    </location>
</feature>
<organism evidence="2 3">
    <name type="scientific">Pseudomonas fluorescens</name>
    <dbReference type="NCBI Taxonomy" id="294"/>
    <lineage>
        <taxon>Bacteria</taxon>
        <taxon>Pseudomonadati</taxon>
        <taxon>Pseudomonadota</taxon>
        <taxon>Gammaproteobacteria</taxon>
        <taxon>Pseudomonadales</taxon>
        <taxon>Pseudomonadaceae</taxon>
        <taxon>Pseudomonas</taxon>
    </lineage>
</organism>
<accession>A0A5E7VIF6</accession>
<reference evidence="2 3" key="1">
    <citation type="submission" date="2019-09" db="EMBL/GenBank/DDBJ databases">
        <authorList>
            <person name="Chandra G."/>
            <person name="Truman W A."/>
        </authorList>
    </citation>
    <scope>NUCLEOTIDE SEQUENCE [LARGE SCALE GENOMIC DNA]</scope>
    <source>
        <strain evidence="2">PS928</strain>
    </source>
</reference>
<proteinExistence type="predicted"/>
<gene>
    <name evidence="2" type="ORF">PS928_05340</name>
</gene>
<feature type="compositionally biased region" description="Polar residues" evidence="1">
    <location>
        <begin position="13"/>
        <end position="41"/>
    </location>
</feature>
<dbReference type="RefSeq" id="WP_150787694.1">
    <property type="nucleotide sequence ID" value="NZ_CABVJF010000026.1"/>
</dbReference>
<dbReference type="Proteomes" id="UP000381378">
    <property type="component" value="Unassembled WGS sequence"/>
</dbReference>
<dbReference type="EMBL" id="CABVJF010000026">
    <property type="protein sequence ID" value="VVQ22424.1"/>
    <property type="molecule type" value="Genomic_DNA"/>
</dbReference>
<dbReference type="AlphaFoldDB" id="A0A5E7VIF6"/>
<sequence length="695" mass="77346">MAKPPVKTKTPDSDPSGSTLTTTRPHSENTQPPGNPMTTGQPDFHWPGRDITAETRPHEDSPDNTLPSEPAIIISNLPVVGRLAPEFPDDMHVYMPAPAAGQPISLDELIIPRSFAKTLTGPDTNGIRRDTATRQNTIERIYANLENGTTVMVAPTGDGRYQATTAKVLIPNGPVLERIGTTMLWRIEAPSPVPGKRPRLERPVDTLHTATQPGPSDPDTVWNGRWQPDEGGAIQPFALRHSRHAEKFRLDMSSWTSQNPFYPFTGEIGRRAHYKALLEQGDPLLRAATSAANIKQKIETFTRWGMKIDIHSLPFFKLPGQVVTEVKDIDGGLIADLVNQKTNGQATIQRLIEPMAGSGFYANYARAVGFEGHMILNDNNPLISWTQKEIIQQPDRVKYYIDSIKDDLVELGKQYGFEFDPFNLSIKFQNRQDSQAFIKSESVKNFRDAVKNYFNEAVDVVVELKNGELVISDPPTRKTSVGAQLQDDEVVISHPPPTANEKAFLAAVFYIAQNNNQRNTGIVEIRKINNGNYSLHFPVSMMFTDGPTVKLFSNGLINNNHINYLSHLHASAKHPTHFANEDGWTLLDSLRDKSNETKNSSDLIILSGHFSNTYLTEEAFIRKIEQHVIPLSKNGAKIIITNAYSPHKETAFNTLGFHTFKKSREGDRTDKSPAIAKGDYLLAINRPAMRAAQSL</sequence>
<evidence type="ECO:0000256" key="1">
    <source>
        <dbReference type="SAM" id="MobiDB-lite"/>
    </source>
</evidence>